<dbReference type="EMBL" id="CP034235">
    <property type="protein sequence ID" value="QGQ95850.1"/>
    <property type="molecule type" value="Genomic_DNA"/>
</dbReference>
<sequence length="237" mass="27552">MKNIKIFLYLALGIFLFWVLSYVIIFFVICDWDSRGTFGDTFGAINSLFAGLAFAGIIYTILLQKDELTLQRKDLNLQTKVLQLQVDEIARSANQLEMQRKLMNYQTVQTSINNLISVHRNSIDDIDILFENNTLNGKKAFLPVHEAIAKKTLDISDIDAHMNNCFNTFFYILQFINGSDIDDNQKKVLAQILSIHTSDSELFLIYKANENEKQQILLFERYGFYERYTKILIKNYN</sequence>
<feature type="transmembrane region" description="Helical" evidence="1">
    <location>
        <begin position="41"/>
        <end position="63"/>
    </location>
</feature>
<reference evidence="3" key="1">
    <citation type="submission" date="2018-11" db="EMBL/GenBank/DDBJ databases">
        <title>Complete genome sequence of Paenibacillus sp. ML311-T8.</title>
        <authorList>
            <person name="Nam Y.-D."/>
            <person name="Kang J."/>
            <person name="Chung W.-H."/>
            <person name="Park Y.S."/>
        </authorList>
    </citation>
    <scope>NUCLEOTIDE SEQUENCE [LARGE SCALE GENOMIC DNA]</scope>
    <source>
        <strain evidence="3">ML311-T8</strain>
    </source>
</reference>
<keyword evidence="1" id="KW-1133">Transmembrane helix</keyword>
<evidence type="ECO:0000313" key="3">
    <source>
        <dbReference type="Proteomes" id="UP000426246"/>
    </source>
</evidence>
<gene>
    <name evidence="2" type="ORF">EHS13_13665</name>
</gene>
<protein>
    <recommendedName>
        <fullName evidence="4">Phage abortive infection protein</fullName>
    </recommendedName>
</protein>
<dbReference type="Proteomes" id="UP000426246">
    <property type="component" value="Chromosome"/>
</dbReference>
<accession>A0A6B8RHX9</accession>
<dbReference type="AlphaFoldDB" id="A0A6B8RHX9"/>
<proteinExistence type="predicted"/>
<name>A0A6B8RHX9_9BACL</name>
<evidence type="ECO:0000313" key="2">
    <source>
        <dbReference type="EMBL" id="QGQ95850.1"/>
    </source>
</evidence>
<keyword evidence="1" id="KW-0812">Transmembrane</keyword>
<organism evidence="2 3">
    <name type="scientific">Paenibacillus psychroresistens</name>
    <dbReference type="NCBI Taxonomy" id="1778678"/>
    <lineage>
        <taxon>Bacteria</taxon>
        <taxon>Bacillati</taxon>
        <taxon>Bacillota</taxon>
        <taxon>Bacilli</taxon>
        <taxon>Bacillales</taxon>
        <taxon>Paenibacillaceae</taxon>
        <taxon>Paenibacillus</taxon>
    </lineage>
</organism>
<dbReference type="KEGG" id="ppsc:EHS13_13665"/>
<evidence type="ECO:0008006" key="4">
    <source>
        <dbReference type="Google" id="ProtNLM"/>
    </source>
</evidence>
<evidence type="ECO:0000256" key="1">
    <source>
        <dbReference type="SAM" id="Phobius"/>
    </source>
</evidence>
<dbReference type="RefSeq" id="WP_155700885.1">
    <property type="nucleotide sequence ID" value="NZ_CP034235.1"/>
</dbReference>
<dbReference type="OrthoDB" id="6678638at2"/>
<keyword evidence="3" id="KW-1185">Reference proteome</keyword>
<keyword evidence="1" id="KW-0472">Membrane</keyword>
<feature type="transmembrane region" description="Helical" evidence="1">
    <location>
        <begin position="7"/>
        <end position="29"/>
    </location>
</feature>